<comment type="caution">
    <text evidence="2">The sequence shown here is derived from an EMBL/GenBank/DDBJ whole genome shotgun (WGS) entry which is preliminary data.</text>
</comment>
<reference evidence="2 3" key="1">
    <citation type="submission" date="2019-03" db="EMBL/GenBank/DDBJ databases">
        <title>Rhodobacteraceae bacterium SM1902, a new member of the family Rhodobacteraceae isolated from Yantai.</title>
        <authorList>
            <person name="Sun Y."/>
        </authorList>
    </citation>
    <scope>NUCLEOTIDE SEQUENCE [LARGE SCALE GENOMIC DNA]</scope>
    <source>
        <strain evidence="2 3">SM1902</strain>
    </source>
</reference>
<keyword evidence="3" id="KW-1185">Reference proteome</keyword>
<evidence type="ECO:0000256" key="1">
    <source>
        <dbReference type="SAM" id="SignalP"/>
    </source>
</evidence>
<dbReference type="Gene3D" id="3.60.15.10">
    <property type="entry name" value="Ribonuclease Z/Hydroxyacylglutathione hydrolase-like"/>
    <property type="match status" value="1"/>
</dbReference>
<dbReference type="GO" id="GO:0016787">
    <property type="term" value="F:hydrolase activity"/>
    <property type="evidence" value="ECO:0007669"/>
    <property type="project" value="UniProtKB-KW"/>
</dbReference>
<feature type="signal peptide" evidence="1">
    <location>
        <begin position="1"/>
        <end position="19"/>
    </location>
</feature>
<dbReference type="AlphaFoldDB" id="A0A4R6B5P0"/>
<evidence type="ECO:0000313" key="3">
    <source>
        <dbReference type="Proteomes" id="UP000294562"/>
    </source>
</evidence>
<evidence type="ECO:0000313" key="2">
    <source>
        <dbReference type="EMBL" id="TDL91143.1"/>
    </source>
</evidence>
<dbReference type="EMBL" id="SMZO01000003">
    <property type="protein sequence ID" value="TDL91143.1"/>
    <property type="molecule type" value="Genomic_DNA"/>
</dbReference>
<protein>
    <submittedName>
        <fullName evidence="2">Zn-dependent hydrolase</fullName>
    </submittedName>
</protein>
<dbReference type="Proteomes" id="UP000294562">
    <property type="component" value="Unassembled WGS sequence"/>
</dbReference>
<dbReference type="OrthoDB" id="7343000at2"/>
<keyword evidence="1" id="KW-0732">Signal</keyword>
<proteinExistence type="predicted"/>
<dbReference type="PANTHER" id="PTHR39189">
    <property type="entry name" value="UPF0173 METAL-DEPENDENT HYDROLASE YTKL"/>
    <property type="match status" value="1"/>
</dbReference>
<keyword evidence="2" id="KW-0378">Hydrolase</keyword>
<dbReference type="RefSeq" id="WP_133341297.1">
    <property type="nucleotide sequence ID" value="NZ_SMZO01000003.1"/>
</dbReference>
<name>A0A4R6B5P0_9RHOB</name>
<accession>A0A4R6B5P0</accession>
<dbReference type="SUPFAM" id="SSF56281">
    <property type="entry name" value="Metallo-hydrolase/oxidoreductase"/>
    <property type="match status" value="1"/>
</dbReference>
<sequence length="275" mass="30509">MRFIALFLACTAFAVPAYAQQNRKPSHCISLVHNTPGLAVVQKAAFRDPLPDYTVRLNFIAHAMFLLETPGGQSAVTDYTGFLGGVDFVPDVATMNRAHSSHWTTDPDPRIPHLLPGWDFETGRADHYVETGDLVVRNVTTDIRSYSSEDGKDGNSIFVFETAGLCIGHLGHLHHVPTPEQYAALGRLDVVMVPVDGGYTMDVNAMMDVVDRLRSSIVVPMHWFGASTLEYFISEMSGTFAVERLGQSWLEVSLRTLPSRPTIMVLDPVYLRRDE</sequence>
<organism evidence="2 3">
    <name type="scientific">Meridianimarinicoccus aquatilis</name>
    <dbReference type="NCBI Taxonomy" id="2552766"/>
    <lineage>
        <taxon>Bacteria</taxon>
        <taxon>Pseudomonadati</taxon>
        <taxon>Pseudomonadota</taxon>
        <taxon>Alphaproteobacteria</taxon>
        <taxon>Rhodobacterales</taxon>
        <taxon>Paracoccaceae</taxon>
        <taxon>Meridianimarinicoccus</taxon>
    </lineage>
</organism>
<gene>
    <name evidence="2" type="ORF">E2L05_02410</name>
</gene>
<dbReference type="PANTHER" id="PTHR39189:SF1">
    <property type="entry name" value="UPF0173 METAL-DEPENDENT HYDROLASE YTKL"/>
    <property type="match status" value="1"/>
</dbReference>
<dbReference type="Pfam" id="PF13483">
    <property type="entry name" value="Lactamase_B_3"/>
    <property type="match status" value="1"/>
</dbReference>
<feature type="chain" id="PRO_5020974377" evidence="1">
    <location>
        <begin position="20"/>
        <end position="275"/>
    </location>
</feature>
<dbReference type="InterPro" id="IPR036866">
    <property type="entry name" value="RibonucZ/Hydroxyglut_hydro"/>
</dbReference>